<evidence type="ECO:0000256" key="1">
    <source>
        <dbReference type="SAM" id="MobiDB-lite"/>
    </source>
</evidence>
<proteinExistence type="predicted"/>
<gene>
    <name evidence="2" type="ORF">AQUCO_00800039v1</name>
</gene>
<evidence type="ECO:0000313" key="3">
    <source>
        <dbReference type="Proteomes" id="UP000230069"/>
    </source>
</evidence>
<dbReference type="Proteomes" id="UP000230069">
    <property type="component" value="Unassembled WGS sequence"/>
</dbReference>
<dbReference type="AlphaFoldDB" id="A0A2G5EHI2"/>
<sequence>MQSNTEDEIQSFINQQAAVTISENPSTDSRRRRGRPLGAKNKCPKLGTVDKGKEKVVNDGSSQVGKKRKILDILEMESSMIPYVHEPPSRHVFDIPRPDQKSLDQVLSLLLRPSIAHHFSPQILNYIPIQFHCSSFTLVGSCGH</sequence>
<protein>
    <submittedName>
        <fullName evidence="2">Uncharacterized protein</fullName>
    </submittedName>
</protein>
<dbReference type="InParanoid" id="A0A2G5EHI2"/>
<keyword evidence="3" id="KW-1185">Reference proteome</keyword>
<accession>A0A2G5EHI2</accession>
<organism evidence="2 3">
    <name type="scientific">Aquilegia coerulea</name>
    <name type="common">Rocky mountain columbine</name>
    <dbReference type="NCBI Taxonomy" id="218851"/>
    <lineage>
        <taxon>Eukaryota</taxon>
        <taxon>Viridiplantae</taxon>
        <taxon>Streptophyta</taxon>
        <taxon>Embryophyta</taxon>
        <taxon>Tracheophyta</taxon>
        <taxon>Spermatophyta</taxon>
        <taxon>Magnoliopsida</taxon>
        <taxon>Ranunculales</taxon>
        <taxon>Ranunculaceae</taxon>
        <taxon>Thalictroideae</taxon>
        <taxon>Aquilegia</taxon>
    </lineage>
</organism>
<feature type="region of interest" description="Disordered" evidence="1">
    <location>
        <begin position="15"/>
        <end position="45"/>
    </location>
</feature>
<name>A0A2G5EHI2_AQUCA</name>
<evidence type="ECO:0000313" key="2">
    <source>
        <dbReference type="EMBL" id="PIA55027.1"/>
    </source>
</evidence>
<feature type="compositionally biased region" description="Polar residues" evidence="1">
    <location>
        <begin position="15"/>
        <end position="27"/>
    </location>
</feature>
<reference evidence="2 3" key="1">
    <citation type="submission" date="2017-09" db="EMBL/GenBank/DDBJ databases">
        <title>WGS assembly of Aquilegia coerulea Goldsmith.</title>
        <authorList>
            <person name="Hodges S."/>
            <person name="Kramer E."/>
            <person name="Nordborg M."/>
            <person name="Tomkins J."/>
            <person name="Borevitz J."/>
            <person name="Derieg N."/>
            <person name="Yan J."/>
            <person name="Mihaltcheva S."/>
            <person name="Hayes R.D."/>
            <person name="Rokhsar D."/>
        </authorList>
    </citation>
    <scope>NUCLEOTIDE SEQUENCE [LARGE SCALE GENOMIC DNA]</scope>
    <source>
        <strain evidence="3">cv. Goldsmith</strain>
    </source>
</reference>
<dbReference type="EMBL" id="KZ305025">
    <property type="protein sequence ID" value="PIA55027.1"/>
    <property type="molecule type" value="Genomic_DNA"/>
</dbReference>